<sequence>MYKIKSANYKNRNLRKKALDAIQSELIKIKPDVTIQKIQNKFQSLKQNANKEFKKCNNSKRSGADQDAVIEPSLWYYEMLRFIFDNCSQREALDSFDEIESQDDVVMSDDDEMQEYVIEEVLQ</sequence>
<dbReference type="PANTHER" id="PTHR21505:SF12">
    <property type="entry name" value="MADF DOMAIN-CONTAINING PROTEIN-RELATED"/>
    <property type="match status" value="1"/>
</dbReference>
<dbReference type="EMBL" id="GEZM01047065">
    <property type="protein sequence ID" value="JAV76931.1"/>
    <property type="molecule type" value="Transcribed_RNA"/>
</dbReference>
<protein>
    <recommendedName>
        <fullName evidence="1">MADF domain-containing protein</fullName>
    </recommendedName>
</protein>
<reference evidence="2" key="1">
    <citation type="journal article" date="2016" name="Sci. Rep.">
        <title>Molecular characterization of firefly nuptial gifts: a multi-omics approach sheds light on postcopulatory sexual selection.</title>
        <authorList>
            <person name="Al-Wathiqui N."/>
            <person name="Fallon T.R."/>
            <person name="South A."/>
            <person name="Weng J.K."/>
            <person name="Lewis S.M."/>
        </authorList>
    </citation>
    <scope>NUCLEOTIDE SEQUENCE</scope>
</reference>
<dbReference type="InterPro" id="IPR006578">
    <property type="entry name" value="MADF-dom"/>
</dbReference>
<dbReference type="OrthoDB" id="6772202at2759"/>
<dbReference type="InParanoid" id="A0A1Y1LV87"/>
<dbReference type="AlphaFoldDB" id="A0A1Y1LV87"/>
<evidence type="ECO:0000313" key="4">
    <source>
        <dbReference type="Proteomes" id="UP000327044"/>
    </source>
</evidence>
<proteinExistence type="predicted"/>
<organism evidence="2">
    <name type="scientific">Photinus pyralis</name>
    <name type="common">Common eastern firefly</name>
    <name type="synonym">Lampyris pyralis</name>
    <dbReference type="NCBI Taxonomy" id="7054"/>
    <lineage>
        <taxon>Eukaryota</taxon>
        <taxon>Metazoa</taxon>
        <taxon>Ecdysozoa</taxon>
        <taxon>Arthropoda</taxon>
        <taxon>Hexapoda</taxon>
        <taxon>Insecta</taxon>
        <taxon>Pterygota</taxon>
        <taxon>Neoptera</taxon>
        <taxon>Endopterygota</taxon>
        <taxon>Coleoptera</taxon>
        <taxon>Polyphaga</taxon>
        <taxon>Elateriformia</taxon>
        <taxon>Elateroidea</taxon>
        <taxon>Lampyridae</taxon>
        <taxon>Lampyrinae</taxon>
        <taxon>Photinus</taxon>
    </lineage>
</organism>
<dbReference type="PANTHER" id="PTHR21505">
    <property type="entry name" value="MADF DOMAIN-CONTAINING PROTEIN-RELATED"/>
    <property type="match status" value="1"/>
</dbReference>
<name>A0A1Y1LV87_PHOPY</name>
<evidence type="ECO:0000313" key="2">
    <source>
        <dbReference type="EMBL" id="JAV76931.1"/>
    </source>
</evidence>
<reference evidence="3" key="3">
    <citation type="submission" date="2019-08" db="EMBL/GenBank/DDBJ databases">
        <authorList>
            <consortium name="Photinus pyralis genome working group"/>
            <person name="Fallon T.R."/>
            <person name="Sander Lower S.E."/>
            <person name="Weng J.-K."/>
        </authorList>
    </citation>
    <scope>NUCLEOTIDE SEQUENCE</scope>
    <source>
        <strain evidence="3">1611_PpyrPB1</strain>
        <tissue evidence="3">Whole body</tissue>
    </source>
</reference>
<evidence type="ECO:0000313" key="3">
    <source>
        <dbReference type="EMBL" id="KAB0795815.1"/>
    </source>
</evidence>
<keyword evidence="4" id="KW-1185">Reference proteome</keyword>
<dbReference type="Pfam" id="PF10545">
    <property type="entry name" value="MADF_DNA_bdg"/>
    <property type="match status" value="1"/>
</dbReference>
<feature type="domain" description="MADF" evidence="1">
    <location>
        <begin position="2"/>
        <end position="83"/>
    </location>
</feature>
<evidence type="ECO:0000259" key="1">
    <source>
        <dbReference type="Pfam" id="PF10545"/>
    </source>
</evidence>
<reference evidence="3 4" key="2">
    <citation type="journal article" date="2018" name="Elife">
        <title>Firefly genomes illuminate parallel origins of bioluminescence in beetles.</title>
        <authorList>
            <person name="Fallon T.R."/>
            <person name="Lower S.E."/>
            <person name="Chang C.H."/>
            <person name="Bessho-Uehara M."/>
            <person name="Martin G.J."/>
            <person name="Bewick A.J."/>
            <person name="Behringer M."/>
            <person name="Debat H.J."/>
            <person name="Wong I."/>
            <person name="Day J.C."/>
            <person name="Suvorov A."/>
            <person name="Silva C.J."/>
            <person name="Stanger-Hall K.F."/>
            <person name="Hall D.W."/>
            <person name="Schmitz R.J."/>
            <person name="Nelson D.R."/>
            <person name="Lewis S.M."/>
            <person name="Shigenobu S."/>
            <person name="Bybee S.M."/>
            <person name="Larracuente A.M."/>
            <person name="Oba Y."/>
            <person name="Weng J.K."/>
        </authorList>
    </citation>
    <scope>NUCLEOTIDE SEQUENCE [LARGE SCALE GENOMIC DNA]</scope>
    <source>
        <strain evidence="3">1611_PpyrPB1</strain>
        <tissue evidence="3">Whole body</tissue>
    </source>
</reference>
<accession>A0A1Y1LV87</accession>
<dbReference type="EMBL" id="VVIM01000007">
    <property type="protein sequence ID" value="KAB0795815.1"/>
    <property type="molecule type" value="Genomic_DNA"/>
</dbReference>
<gene>
    <name evidence="3" type="ORF">PPYR_09876</name>
</gene>
<dbReference type="Proteomes" id="UP000327044">
    <property type="component" value="Unassembled WGS sequence"/>
</dbReference>